<dbReference type="GO" id="GO:0006298">
    <property type="term" value="P:mismatch repair"/>
    <property type="evidence" value="ECO:0007669"/>
    <property type="project" value="TreeGrafter"/>
</dbReference>
<evidence type="ECO:0000256" key="8">
    <source>
        <dbReference type="RuleBase" id="RU361257"/>
    </source>
</evidence>
<dbReference type="GO" id="GO:0032259">
    <property type="term" value="P:methylation"/>
    <property type="evidence" value="ECO:0007669"/>
    <property type="project" value="UniProtKB-KW"/>
</dbReference>
<keyword evidence="3 8" id="KW-0489">Methyltransferase</keyword>
<evidence type="ECO:0000256" key="4">
    <source>
        <dbReference type="ARBA" id="ARBA00022679"/>
    </source>
</evidence>
<name>A0A3V4NRZ1_SALER</name>
<reference evidence="9" key="1">
    <citation type="submission" date="2018-07" db="EMBL/GenBank/DDBJ databases">
        <authorList>
            <consortium name="GenomeTrakr network: Whole genome sequencing for foodborne pathogen traceback"/>
        </authorList>
    </citation>
    <scope>NUCLEOTIDE SEQUENCE [LARGE SCALE GENOMIC DNA]</scope>
    <source>
        <strain evidence="9">CFSAN048114</strain>
    </source>
</reference>
<dbReference type="InterPro" id="IPR012263">
    <property type="entry name" value="M_m6A_EcoRV"/>
</dbReference>
<dbReference type="Pfam" id="PF02086">
    <property type="entry name" value="MethyltransfD12"/>
    <property type="match status" value="1"/>
</dbReference>
<evidence type="ECO:0000313" key="9">
    <source>
        <dbReference type="EMBL" id="MIV45222.1"/>
    </source>
</evidence>
<keyword evidence="4 8" id="KW-0808">Transferase</keyword>
<dbReference type="Proteomes" id="UP000839530">
    <property type="component" value="Unassembled WGS sequence"/>
</dbReference>
<dbReference type="SUPFAM" id="SSF53335">
    <property type="entry name" value="S-adenosyl-L-methionine-dependent methyltransferases"/>
    <property type="match status" value="1"/>
</dbReference>
<dbReference type="PRINTS" id="PR00505">
    <property type="entry name" value="D12N6MTFRASE"/>
</dbReference>
<evidence type="ECO:0000256" key="1">
    <source>
        <dbReference type="ARBA" id="ARBA00006594"/>
    </source>
</evidence>
<dbReference type="EMBL" id="RSUV01000013">
    <property type="protein sequence ID" value="MIV45222.1"/>
    <property type="molecule type" value="Genomic_DNA"/>
</dbReference>
<protein>
    <recommendedName>
        <fullName evidence="2 8">Site-specific DNA-methyltransferase (adenine-specific)</fullName>
        <ecNumber evidence="2 8">2.1.1.72</ecNumber>
    </recommendedName>
</protein>
<dbReference type="GO" id="GO:0043565">
    <property type="term" value="F:sequence-specific DNA binding"/>
    <property type="evidence" value="ECO:0007669"/>
    <property type="project" value="TreeGrafter"/>
</dbReference>
<accession>A0A3V4NRZ1</accession>
<dbReference type="PIRSF" id="PIRSF000398">
    <property type="entry name" value="M_m6A_EcoRV"/>
    <property type="match status" value="1"/>
</dbReference>
<dbReference type="PANTHER" id="PTHR30481">
    <property type="entry name" value="DNA ADENINE METHYLASE"/>
    <property type="match status" value="1"/>
</dbReference>
<dbReference type="AlphaFoldDB" id="A0A3V4NRZ1"/>
<evidence type="ECO:0000256" key="3">
    <source>
        <dbReference type="ARBA" id="ARBA00022603"/>
    </source>
</evidence>
<dbReference type="PANTHER" id="PTHR30481:SF3">
    <property type="entry name" value="DNA ADENINE METHYLASE"/>
    <property type="match status" value="1"/>
</dbReference>
<comment type="caution">
    <text evidence="9">The sequence shown here is derived from an EMBL/GenBank/DDBJ whole genome shotgun (WGS) entry which is preliminary data.</text>
</comment>
<dbReference type="NCBIfam" id="TIGR00571">
    <property type="entry name" value="dam"/>
    <property type="match status" value="1"/>
</dbReference>
<feature type="binding site" evidence="7">
    <location>
        <position position="17"/>
    </location>
    <ligand>
        <name>S-adenosyl-L-methionine</name>
        <dbReference type="ChEBI" id="CHEBI:59789"/>
    </ligand>
</feature>
<organism evidence="9">
    <name type="scientific">Salmonella enterica</name>
    <name type="common">Salmonella choleraesuis</name>
    <dbReference type="NCBI Taxonomy" id="28901"/>
    <lineage>
        <taxon>Bacteria</taxon>
        <taxon>Pseudomonadati</taxon>
        <taxon>Pseudomonadota</taxon>
        <taxon>Gammaproteobacteria</taxon>
        <taxon>Enterobacterales</taxon>
        <taxon>Enterobacteriaceae</taxon>
        <taxon>Salmonella</taxon>
    </lineage>
</organism>
<dbReference type="EC" id="2.1.1.72" evidence="2 8"/>
<dbReference type="Gene3D" id="3.40.50.150">
    <property type="entry name" value="Vaccinia Virus protein VP39"/>
    <property type="match status" value="1"/>
</dbReference>
<gene>
    <name evidence="9" type="ORF">A7E06_17280</name>
</gene>
<dbReference type="PROSITE" id="PS00092">
    <property type="entry name" value="N6_MTASE"/>
    <property type="match status" value="1"/>
</dbReference>
<feature type="binding site" evidence="7">
    <location>
        <position position="198"/>
    </location>
    <ligand>
        <name>S-adenosyl-L-methionine</name>
        <dbReference type="ChEBI" id="CHEBI:59789"/>
    </ligand>
</feature>
<evidence type="ECO:0000256" key="7">
    <source>
        <dbReference type="PIRSR" id="PIRSR000398-1"/>
    </source>
</evidence>
<comment type="catalytic activity">
    <reaction evidence="6 8">
        <text>a 2'-deoxyadenosine in DNA + S-adenosyl-L-methionine = an N(6)-methyl-2'-deoxyadenosine in DNA + S-adenosyl-L-homocysteine + H(+)</text>
        <dbReference type="Rhea" id="RHEA:15197"/>
        <dbReference type="Rhea" id="RHEA-COMP:12418"/>
        <dbReference type="Rhea" id="RHEA-COMP:12419"/>
        <dbReference type="ChEBI" id="CHEBI:15378"/>
        <dbReference type="ChEBI" id="CHEBI:57856"/>
        <dbReference type="ChEBI" id="CHEBI:59789"/>
        <dbReference type="ChEBI" id="CHEBI:90615"/>
        <dbReference type="ChEBI" id="CHEBI:90616"/>
        <dbReference type="EC" id="2.1.1.72"/>
    </reaction>
</comment>
<evidence type="ECO:0000256" key="5">
    <source>
        <dbReference type="ARBA" id="ARBA00022691"/>
    </source>
</evidence>
<comment type="similarity">
    <text evidence="1 8">Belongs to the N(4)/N(6)-methyltransferase family.</text>
</comment>
<dbReference type="GO" id="GO:0009307">
    <property type="term" value="P:DNA restriction-modification system"/>
    <property type="evidence" value="ECO:0007669"/>
    <property type="project" value="InterPro"/>
</dbReference>
<evidence type="ECO:0000256" key="6">
    <source>
        <dbReference type="ARBA" id="ARBA00047942"/>
    </source>
</evidence>
<keyword evidence="5 8" id="KW-0949">S-adenosyl-L-methionine</keyword>
<dbReference type="Gene3D" id="1.10.1020.10">
    <property type="entry name" value="Adenine-specific Methyltransferase, Domain 2"/>
    <property type="match status" value="1"/>
</dbReference>
<proteinExistence type="inferred from homology"/>
<dbReference type="InterPro" id="IPR012327">
    <property type="entry name" value="MeTrfase_D12"/>
</dbReference>
<dbReference type="InterPro" id="IPR002052">
    <property type="entry name" value="DNA_methylase_N6_adenine_CS"/>
</dbReference>
<feature type="binding site" evidence="7">
    <location>
        <position position="13"/>
    </location>
    <ligand>
        <name>S-adenosyl-L-methionine</name>
        <dbReference type="ChEBI" id="CHEBI:59789"/>
    </ligand>
</feature>
<dbReference type="GO" id="GO:1904047">
    <property type="term" value="F:S-adenosyl-L-methionine binding"/>
    <property type="evidence" value="ECO:0007669"/>
    <property type="project" value="TreeGrafter"/>
</dbReference>
<sequence>MKKPSLIRSPLKWAGGKYNALPELFKHLPREGECLIEPFVGSGTVFLNTNYRRYVLCDSNPALINFLHTLTWHTGEVIWWAGALFSVFDDKEGYYERREFYNKIKKYPRLVSDRVHWAASFLYLNHHCFNGLFRTNSKGEFNVPFGKRKKAPRLPEKEMRRFALKARQTKTKFICCDFRLALNPWLVPELENAVIYCDPPYIPESKTADFTQYNGERFTLRDHEHLVKYLTNNQPPFAKVVISNSDTPLTREIYAPFKFHELEVRRSISANAKGRKSTPEVIGVLDGRERYVSAPRQEGKAFAAALFQSTTTSPVSTEVF</sequence>
<feature type="binding site" evidence="7">
    <location>
        <position position="58"/>
    </location>
    <ligand>
        <name>S-adenosyl-L-methionine</name>
        <dbReference type="ChEBI" id="CHEBI:59789"/>
    </ligand>
</feature>
<dbReference type="InterPro" id="IPR029063">
    <property type="entry name" value="SAM-dependent_MTases_sf"/>
</dbReference>
<dbReference type="InterPro" id="IPR023095">
    <property type="entry name" value="Ade_MeTrfase_dom_2"/>
</dbReference>
<evidence type="ECO:0000256" key="2">
    <source>
        <dbReference type="ARBA" id="ARBA00011900"/>
    </source>
</evidence>
<dbReference type="GO" id="GO:0009007">
    <property type="term" value="F:site-specific DNA-methyltransferase (adenine-specific) activity"/>
    <property type="evidence" value="ECO:0007669"/>
    <property type="project" value="UniProtKB-UniRule"/>
</dbReference>